<comment type="caution">
    <text evidence="2">The sequence shown here is derived from an EMBL/GenBank/DDBJ whole genome shotgun (WGS) entry which is preliminary data.</text>
</comment>
<keyword evidence="3" id="KW-1185">Reference proteome</keyword>
<gene>
    <name evidence="2" type="ORF">NDU88_006669</name>
</gene>
<evidence type="ECO:0000313" key="2">
    <source>
        <dbReference type="EMBL" id="KAJ1153911.1"/>
    </source>
</evidence>
<feature type="region of interest" description="Disordered" evidence="1">
    <location>
        <begin position="1"/>
        <end position="61"/>
    </location>
</feature>
<name>A0AAV7RQU4_PLEWA</name>
<dbReference type="AlphaFoldDB" id="A0AAV7RQU4"/>
<accession>A0AAV7RQU4</accession>
<reference evidence="2" key="1">
    <citation type="journal article" date="2022" name="bioRxiv">
        <title>Sequencing and chromosome-scale assembly of the giantPleurodeles waltlgenome.</title>
        <authorList>
            <person name="Brown T."/>
            <person name="Elewa A."/>
            <person name="Iarovenko S."/>
            <person name="Subramanian E."/>
            <person name="Araus A.J."/>
            <person name="Petzold A."/>
            <person name="Susuki M."/>
            <person name="Suzuki K.-i.T."/>
            <person name="Hayashi T."/>
            <person name="Toyoda A."/>
            <person name="Oliveira C."/>
            <person name="Osipova E."/>
            <person name="Leigh N.D."/>
            <person name="Simon A."/>
            <person name="Yun M.H."/>
        </authorList>
    </citation>
    <scope>NUCLEOTIDE SEQUENCE</scope>
    <source>
        <strain evidence="2">20211129_DDA</strain>
        <tissue evidence="2">Liver</tissue>
    </source>
</reference>
<feature type="compositionally biased region" description="Basic and acidic residues" evidence="1">
    <location>
        <begin position="1"/>
        <end position="10"/>
    </location>
</feature>
<protein>
    <submittedName>
        <fullName evidence="2">Uncharacterized protein</fullName>
    </submittedName>
</protein>
<proteinExistence type="predicted"/>
<sequence length="98" mass="10268">MARHAPREPGRCCGPGGEDLRPGPHSGPRAGLGLACRRRGGPRGRVRQQSAGGPWTGGRYWGAPGSAQHMWCRKQVVIPASRAGPRGRSGAGPRPGEQ</sequence>
<feature type="region of interest" description="Disordered" evidence="1">
    <location>
        <begin position="79"/>
        <end position="98"/>
    </location>
</feature>
<dbReference type="EMBL" id="JANPWB010000009">
    <property type="protein sequence ID" value="KAJ1153911.1"/>
    <property type="molecule type" value="Genomic_DNA"/>
</dbReference>
<organism evidence="2 3">
    <name type="scientific">Pleurodeles waltl</name>
    <name type="common">Iberian ribbed newt</name>
    <dbReference type="NCBI Taxonomy" id="8319"/>
    <lineage>
        <taxon>Eukaryota</taxon>
        <taxon>Metazoa</taxon>
        <taxon>Chordata</taxon>
        <taxon>Craniata</taxon>
        <taxon>Vertebrata</taxon>
        <taxon>Euteleostomi</taxon>
        <taxon>Amphibia</taxon>
        <taxon>Batrachia</taxon>
        <taxon>Caudata</taxon>
        <taxon>Salamandroidea</taxon>
        <taxon>Salamandridae</taxon>
        <taxon>Pleurodelinae</taxon>
        <taxon>Pleurodeles</taxon>
    </lineage>
</organism>
<dbReference type="Proteomes" id="UP001066276">
    <property type="component" value="Chromosome 5"/>
</dbReference>
<evidence type="ECO:0000256" key="1">
    <source>
        <dbReference type="SAM" id="MobiDB-lite"/>
    </source>
</evidence>
<feature type="compositionally biased region" description="Basic residues" evidence="1">
    <location>
        <begin position="36"/>
        <end position="46"/>
    </location>
</feature>
<evidence type="ECO:0000313" key="3">
    <source>
        <dbReference type="Proteomes" id="UP001066276"/>
    </source>
</evidence>